<dbReference type="Gene3D" id="3.40.50.300">
    <property type="entry name" value="P-loop containing nucleotide triphosphate hydrolases"/>
    <property type="match status" value="1"/>
</dbReference>
<keyword evidence="7" id="KW-0812">Transmembrane</keyword>
<dbReference type="Pfam" id="PF21808">
    <property type="entry name" value="Dynamin-like_hel_bact"/>
    <property type="match status" value="1"/>
</dbReference>
<protein>
    <recommendedName>
        <fullName evidence="8">Dynamin-type G domain-containing protein</fullName>
    </recommendedName>
</protein>
<feature type="transmembrane region" description="Helical" evidence="7">
    <location>
        <begin position="551"/>
        <end position="584"/>
    </location>
</feature>
<keyword evidence="5" id="KW-0342">GTP-binding</keyword>
<keyword evidence="3" id="KW-0378">Hydrolase</keyword>
<dbReference type="Pfam" id="PF00350">
    <property type="entry name" value="Dynamin_N"/>
    <property type="match status" value="1"/>
</dbReference>
<evidence type="ECO:0000256" key="1">
    <source>
        <dbReference type="ARBA" id="ARBA00004370"/>
    </source>
</evidence>
<dbReference type="EMBL" id="AP018227">
    <property type="protein sequence ID" value="BAY81779.1"/>
    <property type="molecule type" value="Genomic_DNA"/>
</dbReference>
<sequence length="693" mass="78526">MNTQTENNNFLDDLGKVVQVRAEVSQSLDKIVETIHKAEKDSEENSGKLSLERDIEDIKLASKNLREGVFRLLVLGDMKRGKSTFLNALIGERLLPSDVNPCTAVLTILRYGAEKTVTVHFNDEKSPQKLDFDSFKHKYTIDPAEAKRLEEEKKPAFPDVSHAVVEYPLPLLEKGIEIIDSPGLNDTEARNELSLGYVNNCHAILFVMRASQPCTLGERRYLENYIKDRGLSVFFLVNAWDQVKEALIDPDDEEELREAEERLHKVFKANLAEYCVVDGHDIYDERVFAISSIQALRKRLKNPTADLTGTGFTEFMEALNIFLTRERAVAELRQVRTLARQACHHTKEAIERRIPLLEQDVNQLREKIDSVEPEFEKLKGIGDEFQQEIRNTRDNQARSVSDSFRSYVLNLGNTFETDFLRYQPELNLFDFLNAGKREAFNIALQKAFEQYITDKLSAWSLTAEKDITAAFKELSQSAVKYGASYTQVTDSITQKLTGEKVKINSNSTDEEDNSPTWAKWAMGLLSLSRGNLAGFAMAGAGFDWKNILLNYFTVIGVGGIITTVTGIFLGPIGFALLGLGVGVLQADGARKELVKTAKKELVKYLPQVAQEQSVKVYDAVKECFEAYEKEVVQRIQDDISARKSELDNLLKQKESREINRDEELKRFEVLEKDIFAELQNVESAYSNLLAYYG</sequence>
<evidence type="ECO:0000256" key="7">
    <source>
        <dbReference type="SAM" id="Phobius"/>
    </source>
</evidence>
<evidence type="ECO:0000256" key="6">
    <source>
        <dbReference type="ARBA" id="ARBA00023136"/>
    </source>
</evidence>
<gene>
    <name evidence="9" type="ORF">NIES267_12560</name>
</gene>
<keyword evidence="7" id="KW-1133">Transmembrane helix</keyword>
<dbReference type="Proteomes" id="UP000218418">
    <property type="component" value="Chromosome"/>
</dbReference>
<dbReference type="InterPro" id="IPR045063">
    <property type="entry name" value="Dynamin_N"/>
</dbReference>
<accession>A0A1Z4LKS9</accession>
<dbReference type="SUPFAM" id="SSF52540">
    <property type="entry name" value="P-loop containing nucleoside triphosphate hydrolases"/>
    <property type="match status" value="1"/>
</dbReference>
<dbReference type="PANTHER" id="PTHR10465">
    <property type="entry name" value="TRANSMEMBRANE GTPASE FZO1"/>
    <property type="match status" value="1"/>
</dbReference>
<evidence type="ECO:0000259" key="8">
    <source>
        <dbReference type="PROSITE" id="PS51718"/>
    </source>
</evidence>
<reference evidence="9 10" key="1">
    <citation type="submission" date="2017-06" db="EMBL/GenBank/DDBJ databases">
        <title>Genome sequencing of cyanobaciteial culture collection at National Institute for Environmental Studies (NIES).</title>
        <authorList>
            <person name="Hirose Y."/>
            <person name="Shimura Y."/>
            <person name="Fujisawa T."/>
            <person name="Nakamura Y."/>
            <person name="Kawachi M."/>
        </authorList>
    </citation>
    <scope>NUCLEOTIDE SEQUENCE [LARGE SCALE GENOMIC DNA]</scope>
    <source>
        <strain evidence="9 10">NIES-267</strain>
    </source>
</reference>
<keyword evidence="4" id="KW-0175">Coiled coil</keyword>
<evidence type="ECO:0000313" key="9">
    <source>
        <dbReference type="EMBL" id="BAY81779.1"/>
    </source>
</evidence>
<evidence type="ECO:0000256" key="5">
    <source>
        <dbReference type="ARBA" id="ARBA00023134"/>
    </source>
</evidence>
<evidence type="ECO:0000256" key="3">
    <source>
        <dbReference type="ARBA" id="ARBA00022801"/>
    </source>
</evidence>
<proteinExistence type="predicted"/>
<dbReference type="GO" id="GO:0003924">
    <property type="term" value="F:GTPase activity"/>
    <property type="evidence" value="ECO:0007669"/>
    <property type="project" value="InterPro"/>
</dbReference>
<feature type="domain" description="Dynamin-type G" evidence="8">
    <location>
        <begin position="66"/>
        <end position="313"/>
    </location>
</feature>
<evidence type="ECO:0000256" key="2">
    <source>
        <dbReference type="ARBA" id="ARBA00022741"/>
    </source>
</evidence>
<keyword evidence="10" id="KW-1185">Reference proteome</keyword>
<dbReference type="InterPro" id="IPR030381">
    <property type="entry name" value="G_DYNAMIN_dom"/>
</dbReference>
<dbReference type="InterPro" id="IPR027417">
    <property type="entry name" value="P-loop_NTPase"/>
</dbReference>
<dbReference type="GO" id="GO:0008053">
    <property type="term" value="P:mitochondrial fusion"/>
    <property type="evidence" value="ECO:0007669"/>
    <property type="project" value="TreeGrafter"/>
</dbReference>
<dbReference type="InterPro" id="IPR027094">
    <property type="entry name" value="Mitofusin_fam"/>
</dbReference>
<evidence type="ECO:0000313" key="10">
    <source>
        <dbReference type="Proteomes" id="UP000218418"/>
    </source>
</evidence>
<organism evidence="9 10">
    <name type="scientific">Calothrix parasitica NIES-267</name>
    <dbReference type="NCBI Taxonomy" id="1973488"/>
    <lineage>
        <taxon>Bacteria</taxon>
        <taxon>Bacillati</taxon>
        <taxon>Cyanobacteriota</taxon>
        <taxon>Cyanophyceae</taxon>
        <taxon>Nostocales</taxon>
        <taxon>Calotrichaceae</taxon>
        <taxon>Calothrix</taxon>
    </lineage>
</organism>
<dbReference type="PROSITE" id="PS51718">
    <property type="entry name" value="G_DYNAMIN_2"/>
    <property type="match status" value="1"/>
</dbReference>
<dbReference type="GO" id="GO:0016020">
    <property type="term" value="C:membrane"/>
    <property type="evidence" value="ECO:0007669"/>
    <property type="project" value="UniProtKB-SubCell"/>
</dbReference>
<keyword evidence="2" id="KW-0547">Nucleotide-binding</keyword>
<dbReference type="AlphaFoldDB" id="A0A1Z4LKS9"/>
<comment type="subcellular location">
    <subcellularLocation>
        <location evidence="1">Membrane</location>
    </subcellularLocation>
</comment>
<dbReference type="InterPro" id="IPR049399">
    <property type="entry name" value="BDLP-like_hel"/>
</dbReference>
<dbReference type="PANTHER" id="PTHR10465:SF0">
    <property type="entry name" value="SARCALUMENIN"/>
    <property type="match status" value="1"/>
</dbReference>
<dbReference type="CDD" id="cd09912">
    <property type="entry name" value="DLP_2"/>
    <property type="match status" value="1"/>
</dbReference>
<dbReference type="GO" id="GO:0005525">
    <property type="term" value="F:GTP binding"/>
    <property type="evidence" value="ECO:0007669"/>
    <property type="project" value="UniProtKB-KW"/>
</dbReference>
<name>A0A1Z4LKS9_9CYAN</name>
<keyword evidence="6 7" id="KW-0472">Membrane</keyword>
<evidence type="ECO:0000256" key="4">
    <source>
        <dbReference type="ARBA" id="ARBA00023054"/>
    </source>
</evidence>
<dbReference type="OrthoDB" id="5477114at2"/>